<dbReference type="AlphaFoldDB" id="I4LYX9"/>
<organism evidence="1 2">
    <name type="scientific">Gardnerella vaginalis 1500E</name>
    <dbReference type="NCBI Taxonomy" id="698957"/>
    <lineage>
        <taxon>Bacteria</taxon>
        <taxon>Bacillati</taxon>
        <taxon>Actinomycetota</taxon>
        <taxon>Actinomycetes</taxon>
        <taxon>Bifidobacteriales</taxon>
        <taxon>Bifidobacteriaceae</taxon>
        <taxon>Gardnerella</taxon>
    </lineage>
</organism>
<evidence type="ECO:0000313" key="2">
    <source>
        <dbReference type="Proteomes" id="UP000032875"/>
    </source>
</evidence>
<dbReference type="Gene3D" id="3.40.50.720">
    <property type="entry name" value="NAD(P)-binding Rossmann-like Domain"/>
    <property type="match status" value="1"/>
</dbReference>
<dbReference type="InterPro" id="IPR029063">
    <property type="entry name" value="SAM-dependent_MTases_sf"/>
</dbReference>
<gene>
    <name evidence="1" type="ORF">CGSMWGv1500E_05121</name>
</gene>
<dbReference type="Proteomes" id="UP000032875">
    <property type="component" value="Unassembled WGS sequence"/>
</dbReference>
<evidence type="ECO:0000313" key="1">
    <source>
        <dbReference type="EMBL" id="EIK82169.1"/>
    </source>
</evidence>
<name>I4LYX9_GARVA</name>
<sequence length="669" mass="77147">MLTNQPTQIQFSELFKYKLNRHDDIHILVGEQLVDIIDYSPETFQTLFLHTMKNINSSKLYNICMSLPFEDDINIKIYNLEIEAEKKYSIVNRDVLPLGNSIIQAPPYFTREEIFQLFAHHSIKFRGTINFNGSIENKAKPFDAFAFEKYYFGNTVGEIRFLRELAANGGKEKTEDEKFFYNLGASVIAPVYALYTEWIIKFCNKNNIKILLPLMREATVLSTCIRKLTKIQCEPIFCSRRFLFNASINSNNFIYKMEQILIKSKATPSVLCKDIGLNGSEFSQFQTMRDLKNANYLEQFSQFLYSNKYKITSYSEHQRNLFCQNLHKIIANKSNQKMATVDIGFSGTSESLIDDILKMQRCMLNISHLIVMGSDTAQIRNIQNGLHIYSWLGMAGENTHFTKRLMYQIQTLEPLINDICGTTLAYDSNGPILDSIVPAGLEENFPRALACQRGIYAFIDLWSQYREFFDVNKLLKNKIGFINIWRRLIETPNVEEAQHIGTLKLYDNYTIKKTVYTVLGESNTQIVNCNTFLKNKNHTNSDYPQAKVVIQNPNFFKRELIEKHLNIPSSKSMVDIIEKLGNKKVAIFAAGQRGKDFLKVAKLFNINISYFVDSDKNLQGKYIDGVPVVSLSTAKDVDVFVNASYNYPEEISQIIINYYNKDKTIYTID</sequence>
<reference evidence="1 2" key="1">
    <citation type="journal article" date="2012" name="J. Bacteriol.">
        <title>Comparative Genomic Analyses of 17 Clinical Isolates of Gardnerella vaginalis Provide Evidence of Multiple Genetically Isolated Clades Consistent with Subspeciation into Genovars.</title>
        <authorList>
            <person name="Ahmed A."/>
            <person name="Earl J."/>
            <person name="Retchless A."/>
            <person name="Hillier S."/>
            <person name="Rabe L."/>
            <person name="Cherpes T."/>
            <person name="Powell E."/>
            <person name="Janto B."/>
            <person name="Eutsey R."/>
            <person name="Hiller N.L."/>
            <person name="Boissy R."/>
            <person name="Dahlgreen M."/>
            <person name="Hall B."/>
            <person name="Costerton J."/>
            <person name="Post J.C."/>
            <person name="Hu F."/>
            <person name="Ehrlich G."/>
        </authorList>
    </citation>
    <scope>NUCLEOTIDE SEQUENCE [LARGE SCALE GENOMIC DNA]</scope>
    <source>
        <strain evidence="1 2">1500E</strain>
    </source>
</reference>
<dbReference type="EMBL" id="ADES01000019">
    <property type="protein sequence ID" value="EIK82169.1"/>
    <property type="molecule type" value="Genomic_DNA"/>
</dbReference>
<proteinExistence type="predicted"/>
<accession>I4LYX9</accession>
<dbReference type="PATRIC" id="fig|698957.3.peg.990"/>
<dbReference type="SUPFAM" id="SSF53335">
    <property type="entry name" value="S-adenosyl-L-methionine-dependent methyltransferases"/>
    <property type="match status" value="1"/>
</dbReference>
<dbReference type="RefSeq" id="WP_004129168.1">
    <property type="nucleotide sequence ID" value="NZ_ADES01000019.1"/>
</dbReference>
<protein>
    <submittedName>
        <fullName evidence="1">Uncharacterized protein</fullName>
    </submittedName>
</protein>
<comment type="caution">
    <text evidence="1">The sequence shown here is derived from an EMBL/GenBank/DDBJ whole genome shotgun (WGS) entry which is preliminary data.</text>
</comment>